<evidence type="ECO:0000313" key="4">
    <source>
        <dbReference type="Proteomes" id="UP000038009"/>
    </source>
</evidence>
<evidence type="ECO:0000256" key="2">
    <source>
        <dbReference type="SAM" id="MobiDB-lite"/>
    </source>
</evidence>
<feature type="compositionally biased region" description="Low complexity" evidence="2">
    <location>
        <begin position="81"/>
        <end position="90"/>
    </location>
</feature>
<feature type="coiled-coil region" evidence="1">
    <location>
        <begin position="828"/>
        <end position="889"/>
    </location>
</feature>
<name>A0A0N0P5F4_LEPSE</name>
<feature type="region of interest" description="Disordered" evidence="2">
    <location>
        <begin position="81"/>
        <end position="118"/>
    </location>
</feature>
<sequence length="996" mass="107501">MSTTSREGHRPPLTSSTTGGGGGIVSLPLTPTAHSSHRPSPSSSKHALHHTPPSSMAAPVLTPSAASVSATLWAFRNASAAPSPVGSAVPPTTPIPRVEGTTPEAARPPLSSTSTAAAATTSDDILRGIYNEKLHASVRSIITTLSIELPADHIFLQLLADPSTQQYCKVRMAEVVEGFLYSTQAEQYHELATELARREQDCEMQRQRIEELETALGLAVHEAQQQRKQHERGVDEDGSHTSRSPPTPLFHDPLSDAAVEPSSPAPPPARPPNPMEDEEARRELLRVLEQATHDQELSRCRQALQAVTKVVAVTSEESTYEDKYLYEGELMDELYKCVHSLLMYVDGALDSQERLRWEILGQHPWIQLGREAEELPSTLPAAAAGGGTGGLVASDYSTPHRPRVSIGGTVHNDGSVFGSAVSSHLQSTSASGRPPLTAVSNATSNLHGGSHGVSEIQKRREELQQLAQKLRSGHLASRSVLEQLARGVAQHRREVAQLQRALEAARNEAAVAAVTADGARHAKESVERLRAESVASAAAESAELREKLADVRAQLAVAAADVEAARHEVQILTPQLRDSEKREAELLEQLSSVKAALLKKEALLREQQAERVVSQAALTELKAAHQVNVDALQDAARELLCLRVEKTMTGLSSLYHEAKATKADLLEREGYRHLCNVYSTAAAAQHEAARHALMQLQATETAQLEKAMTQQSVADALGLLLRSMWADDATEAALGNSAAEYDAANSDGQHEHLPVTQGSTTASEVSHKEGATGTSALHRSQKYRLPTTLSGLCSALDYAYADVRARHRARQKTIESLRTTLIGKDIELRAAQANEAQLRDLLKAERAKEEQWRAEVAQLSDNNPMRDLLVRQDALLKAVSEERNALRRQWNSLSGDYIVLEQRNGVLHARCAEKEHENARLSGMLLRNATASSSTSLPSKSVDAGGTAGAATDQPQPTLDKRNSTPGGRLSFSAKLSTSERPEALSEANKGSDEAA</sequence>
<dbReference type="AlphaFoldDB" id="A0A0N0P5F4"/>
<feature type="region of interest" description="Disordered" evidence="2">
    <location>
        <begin position="930"/>
        <end position="996"/>
    </location>
</feature>
<dbReference type="Proteomes" id="UP000038009">
    <property type="component" value="Unassembled WGS sequence"/>
</dbReference>
<evidence type="ECO:0000256" key="1">
    <source>
        <dbReference type="SAM" id="Coils"/>
    </source>
</evidence>
<keyword evidence="4" id="KW-1185">Reference proteome</keyword>
<evidence type="ECO:0000313" key="3">
    <source>
        <dbReference type="EMBL" id="KPI86399.1"/>
    </source>
</evidence>
<keyword evidence="1" id="KW-0175">Coiled coil</keyword>
<comment type="caution">
    <text evidence="3">The sequence shown here is derived from an EMBL/GenBank/DDBJ whole genome shotgun (WGS) entry which is preliminary data.</text>
</comment>
<feature type="region of interest" description="Disordered" evidence="2">
    <location>
        <begin position="748"/>
        <end position="777"/>
    </location>
</feature>
<feature type="region of interest" description="Disordered" evidence="2">
    <location>
        <begin position="1"/>
        <end position="59"/>
    </location>
</feature>
<dbReference type="EMBL" id="LJSK01000133">
    <property type="protein sequence ID" value="KPI86399.1"/>
    <property type="molecule type" value="Genomic_DNA"/>
</dbReference>
<feature type="compositionally biased region" description="Low complexity" evidence="2">
    <location>
        <begin position="932"/>
        <end position="952"/>
    </location>
</feature>
<dbReference type="VEuPathDB" id="TriTrypDB:Lsey_0133_0150"/>
<feature type="compositionally biased region" description="Basic and acidic residues" evidence="2">
    <location>
        <begin position="978"/>
        <end position="996"/>
    </location>
</feature>
<accession>A0A0N0P5F4</accession>
<feature type="compositionally biased region" description="Polar residues" evidence="2">
    <location>
        <begin position="438"/>
        <end position="447"/>
    </location>
</feature>
<feature type="compositionally biased region" description="Basic and acidic residues" evidence="2">
    <location>
        <begin position="1"/>
        <end position="10"/>
    </location>
</feature>
<feature type="region of interest" description="Disordered" evidence="2">
    <location>
        <begin position="425"/>
        <end position="455"/>
    </location>
</feature>
<protein>
    <submittedName>
        <fullName evidence="3">Uncharacterized protein</fullName>
    </submittedName>
</protein>
<organism evidence="3 4">
    <name type="scientific">Leptomonas seymouri</name>
    <dbReference type="NCBI Taxonomy" id="5684"/>
    <lineage>
        <taxon>Eukaryota</taxon>
        <taxon>Discoba</taxon>
        <taxon>Euglenozoa</taxon>
        <taxon>Kinetoplastea</taxon>
        <taxon>Metakinetoplastina</taxon>
        <taxon>Trypanosomatida</taxon>
        <taxon>Trypanosomatidae</taxon>
        <taxon>Leishmaniinae</taxon>
        <taxon>Leptomonas</taxon>
    </lineage>
</organism>
<proteinExistence type="predicted"/>
<feature type="region of interest" description="Disordered" evidence="2">
    <location>
        <begin position="221"/>
        <end position="279"/>
    </location>
</feature>
<reference evidence="3 4" key="1">
    <citation type="journal article" date="2015" name="PLoS Pathog.">
        <title>Leptomonas seymouri: Adaptations to the Dixenous Life Cycle Analyzed by Genome Sequencing, Transcriptome Profiling and Co-infection with Leishmania donovani.</title>
        <authorList>
            <person name="Kraeva N."/>
            <person name="Butenko A."/>
            <person name="Hlavacova J."/>
            <person name="Kostygov A."/>
            <person name="Myskova J."/>
            <person name="Grybchuk D."/>
            <person name="Lestinova T."/>
            <person name="Votypka J."/>
            <person name="Volf P."/>
            <person name="Opperdoes F."/>
            <person name="Flegontov P."/>
            <person name="Lukes J."/>
            <person name="Yurchenko V."/>
        </authorList>
    </citation>
    <scope>NUCLEOTIDE SEQUENCE [LARGE SCALE GENOMIC DNA]</scope>
    <source>
        <strain evidence="3 4">ATCC 30220</strain>
    </source>
</reference>
<gene>
    <name evidence="3" type="ORF">ABL78_4550</name>
</gene>
<dbReference type="OrthoDB" id="273554at2759"/>
<feature type="compositionally biased region" description="Pro residues" evidence="2">
    <location>
        <begin position="263"/>
        <end position="274"/>
    </location>
</feature>
<dbReference type="OMA" id="NPMEDEE"/>
<feature type="compositionally biased region" description="Basic and acidic residues" evidence="2">
    <location>
        <begin position="231"/>
        <end position="240"/>
    </location>
</feature>